<dbReference type="SMART" id="SM00729">
    <property type="entry name" value="Elp3"/>
    <property type="match status" value="1"/>
</dbReference>
<dbReference type="Pfam" id="PF19864">
    <property type="entry name" value="Radical_SAM_N2"/>
    <property type="match status" value="1"/>
</dbReference>
<dbReference type="RefSeq" id="WP_221919856.1">
    <property type="nucleotide sequence ID" value="NZ_CP173660.1"/>
</dbReference>
<sequence length="621" mass="71824">MRKLALSDEILLKVEKPARYIGNEVNSVMKDKEKVDIRFAMCFPDVYEIGMSHLGIQILYDMFNRREDVWCERVYSPWTDLDKIMREEKIPLFALESQDPIKEFDFLGITLQYEMCYTNILQILDLSQIPLFAKDRSEEDPIVIGGGPCAVNPEPIADFFDLFYVGEGETQYDALLEAYKENRRCGGSRKDFLQMAAKIEGIYVPQFYDAVYNEDGTLKSFVPNDPHAKEKIRRQVVVDMDKVSYPTKPVVPFIKVTQDRVVLEVMRGCIRGCRFCQAGMIYRPTREKNLETLKKYASEMLKSTGHEEISLSSLSSSDFSELKGIVTYLIDEFKGKGINISLPSLRIDAFSLDVMSKVQDIRKSSLTFAPEAGSQRMRNVINKGLTEEMILEGAGKAFEGGWNKVKLYFMLGLPTETEEDMKEIPRLADKVARRYYEIPKDKRNGKCQITFSTSFFIPKPFTPFQWAKMYTMDEYIHRAHVVNQEMKEQLNRKSLKYNWHEADVTVLEGVFARGDRRTSKVLLEAYRLGCLFDSWSEQFDNKKWMQAFENTGTDIAFYTMRERGKKELFPWDFIDAGVTKSFLYREWERAMRGEVTPNCREKCSACGAMCYEGGVCFEGKN</sequence>
<dbReference type="InterPro" id="IPR007197">
    <property type="entry name" value="rSAM"/>
</dbReference>
<dbReference type="Gene3D" id="3.80.30.20">
    <property type="entry name" value="tm_1862 like domain"/>
    <property type="match status" value="1"/>
</dbReference>
<dbReference type="InterPro" id="IPR023862">
    <property type="entry name" value="CHP03960_rSAM"/>
</dbReference>
<dbReference type="SFLD" id="SFLDS00029">
    <property type="entry name" value="Radical_SAM"/>
    <property type="match status" value="1"/>
</dbReference>
<protein>
    <submittedName>
        <fullName evidence="2">TIGR03960 family B12-binding radical SAM protein</fullName>
    </submittedName>
</protein>
<evidence type="ECO:0000259" key="1">
    <source>
        <dbReference type="PROSITE" id="PS51918"/>
    </source>
</evidence>
<dbReference type="InterPro" id="IPR058240">
    <property type="entry name" value="rSAM_sf"/>
</dbReference>
<dbReference type="Pfam" id="PF04055">
    <property type="entry name" value="Radical_SAM"/>
    <property type="match status" value="1"/>
</dbReference>
<dbReference type="PROSITE" id="PS51918">
    <property type="entry name" value="RADICAL_SAM"/>
    <property type="match status" value="1"/>
</dbReference>
<dbReference type="PANTHER" id="PTHR42731:SF1">
    <property type="entry name" value="RADICAL SAM DOMAIN PROTEIN"/>
    <property type="match status" value="1"/>
</dbReference>
<dbReference type="SFLD" id="SFLDG01082">
    <property type="entry name" value="B12-binding_domain_containing"/>
    <property type="match status" value="1"/>
</dbReference>
<dbReference type="InterPro" id="IPR023404">
    <property type="entry name" value="rSAM_horseshoe"/>
</dbReference>
<reference evidence="2 3" key="1">
    <citation type="journal article" date="2020" name="New Microbes New Infect">
        <title>Sellimonas caecigallum sp. nov., description and genome sequence of a new member of the Sellimonas genus isolated from the cecum of feral chicken.</title>
        <authorList>
            <person name="Wongkuna S."/>
            <person name="Ghimire S."/>
            <person name="Antony L."/>
            <person name="Chankhamhaengdecha S."/>
            <person name="Janvilisri T."/>
            <person name="Scaria J."/>
        </authorList>
    </citation>
    <scope>NUCLEOTIDE SEQUENCE [LARGE SCALE GENOMIC DNA]</scope>
    <source>
        <strain evidence="2 3">SW451</strain>
    </source>
</reference>
<dbReference type="SUPFAM" id="SSF102114">
    <property type="entry name" value="Radical SAM enzymes"/>
    <property type="match status" value="1"/>
</dbReference>
<dbReference type="PANTHER" id="PTHR42731">
    <property type="entry name" value="SLL1084 PROTEIN"/>
    <property type="match status" value="1"/>
</dbReference>
<evidence type="ECO:0000313" key="2">
    <source>
        <dbReference type="EMBL" id="MBY0759083.1"/>
    </source>
</evidence>
<feature type="domain" description="Radical SAM core" evidence="1">
    <location>
        <begin position="255"/>
        <end position="496"/>
    </location>
</feature>
<accession>A0ABS7L7L1</accession>
<gene>
    <name evidence="2" type="ORF">FLB61_08290</name>
</gene>
<dbReference type="InterPro" id="IPR045784">
    <property type="entry name" value="Radical_SAM_N2"/>
</dbReference>
<dbReference type="Proteomes" id="UP000779049">
    <property type="component" value="Unassembled WGS sequence"/>
</dbReference>
<keyword evidence="3" id="KW-1185">Reference proteome</keyword>
<dbReference type="InterPro" id="IPR006638">
    <property type="entry name" value="Elp3/MiaA/NifB-like_rSAM"/>
</dbReference>
<organism evidence="2 3">
    <name type="scientific">Sellimonas caecigallum</name>
    <dbReference type="NCBI Taxonomy" id="2592333"/>
    <lineage>
        <taxon>Bacteria</taxon>
        <taxon>Bacillati</taxon>
        <taxon>Bacillota</taxon>
        <taxon>Clostridia</taxon>
        <taxon>Lachnospirales</taxon>
        <taxon>Lachnospiraceae</taxon>
        <taxon>Sellimonas</taxon>
    </lineage>
</organism>
<name>A0ABS7L7L1_9FIRM</name>
<proteinExistence type="predicted"/>
<evidence type="ECO:0000313" key="3">
    <source>
        <dbReference type="Proteomes" id="UP000779049"/>
    </source>
</evidence>
<dbReference type="EMBL" id="VIRV01000010">
    <property type="protein sequence ID" value="MBY0759083.1"/>
    <property type="molecule type" value="Genomic_DNA"/>
</dbReference>
<comment type="caution">
    <text evidence="2">The sequence shown here is derived from an EMBL/GenBank/DDBJ whole genome shotgun (WGS) entry which is preliminary data.</text>
</comment>
<dbReference type="NCBIfam" id="TIGR03960">
    <property type="entry name" value="rSAM_fuse_unch"/>
    <property type="match status" value="1"/>
</dbReference>